<feature type="domain" description="Peptidase S9A N-terminal" evidence="8">
    <location>
        <begin position="133"/>
        <end position="355"/>
    </location>
</feature>
<dbReference type="FunFam" id="3.40.50.1820:FF:000050">
    <property type="entry name" value="prolyl endopeptidase-like isoform X2"/>
    <property type="match status" value="1"/>
</dbReference>
<dbReference type="GO" id="GO:0005856">
    <property type="term" value="C:cytoskeleton"/>
    <property type="evidence" value="ECO:0007669"/>
    <property type="project" value="TreeGrafter"/>
</dbReference>
<evidence type="ECO:0000256" key="6">
    <source>
        <dbReference type="RuleBase" id="RU368024"/>
    </source>
</evidence>
<comment type="similarity">
    <text evidence="1 6">Belongs to the peptidase S9A family.</text>
</comment>
<dbReference type="PANTHER" id="PTHR11757">
    <property type="entry name" value="PROTEASE FAMILY S9A OLIGOPEPTIDASE"/>
    <property type="match status" value="1"/>
</dbReference>
<dbReference type="SUPFAM" id="SSF50993">
    <property type="entry name" value="Peptidase/esterase 'gauge' domain"/>
    <property type="match status" value="1"/>
</dbReference>
<dbReference type="PANTHER" id="PTHR11757:SF19">
    <property type="entry name" value="PROLYL ENDOPEPTIDASE-LIKE"/>
    <property type="match status" value="1"/>
</dbReference>
<keyword evidence="2 6" id="KW-0645">Protease</keyword>
<keyword evidence="3 6" id="KW-0378">Hydrolase</keyword>
<reference evidence="9" key="1">
    <citation type="submission" date="2025-08" db="UniProtKB">
        <authorList>
            <consortium name="Ensembl"/>
        </authorList>
    </citation>
    <scope>IDENTIFICATION</scope>
</reference>
<accession>A0A3Q2YU44</accession>
<dbReference type="InterPro" id="IPR023302">
    <property type="entry name" value="Pept_S9A_N"/>
</dbReference>
<dbReference type="InterPro" id="IPR001375">
    <property type="entry name" value="Peptidase_S9_cat"/>
</dbReference>
<dbReference type="InterPro" id="IPR029058">
    <property type="entry name" value="AB_hydrolase_fold"/>
</dbReference>
<dbReference type="Pfam" id="PF00326">
    <property type="entry name" value="Peptidase_S9"/>
    <property type="match status" value="1"/>
</dbReference>
<keyword evidence="4 6" id="KW-0720">Serine protease</keyword>
<evidence type="ECO:0000256" key="2">
    <source>
        <dbReference type="ARBA" id="ARBA00022670"/>
    </source>
</evidence>
<dbReference type="GO" id="GO:0005794">
    <property type="term" value="C:Golgi apparatus"/>
    <property type="evidence" value="ECO:0007669"/>
    <property type="project" value="TreeGrafter"/>
</dbReference>
<dbReference type="GeneTree" id="ENSGT00530000063426"/>
<keyword evidence="10" id="KW-1185">Reference proteome</keyword>
<organism evidence="9 10">
    <name type="scientific">Hippocampus comes</name>
    <name type="common">Tiger tail seahorse</name>
    <dbReference type="NCBI Taxonomy" id="109280"/>
    <lineage>
        <taxon>Eukaryota</taxon>
        <taxon>Metazoa</taxon>
        <taxon>Chordata</taxon>
        <taxon>Craniata</taxon>
        <taxon>Vertebrata</taxon>
        <taxon>Euteleostomi</taxon>
        <taxon>Actinopterygii</taxon>
        <taxon>Neopterygii</taxon>
        <taxon>Teleostei</taxon>
        <taxon>Neoteleostei</taxon>
        <taxon>Acanthomorphata</taxon>
        <taxon>Syngnathiaria</taxon>
        <taxon>Syngnathiformes</taxon>
        <taxon>Syngnathoidei</taxon>
        <taxon>Syngnathidae</taxon>
        <taxon>Hippocampus</taxon>
    </lineage>
</organism>
<sequence length="657" mass="73255">MAVVAAFRLAARSVTFRSRFRDVFVTKRLRCRYYTKVSVAKNLDASFRPALKPEKSEVVLFGSVEIVFTFQEIPSDRFSRDLERYKDLKACFKRHLKATYGRFSDVPDHSVVINPCGSGLRPRLNVSKCLKILHWATDDVLFYTTREGLKCRNVYRLDLTQNGSTIRSVYEESQPDIFVEVSRSRDGHVLSITCSGRSSSEALLVDVSDPRLEPVLVQVRQPQLLYYVEHWRRNVIILANTGPGREYQVERDSTRPSMMSWDAIFTPRPGTALKDMDVVGDHCVLVAATTSNELELIVVPLSRPRAAYTLQLPSWACAVESQHPGFAEPRGTMEFLISSPVRPPVSYRLRLEEGLLSPGAGGRPAPSPTNRAREAITARLKARSQDGTSVPVTLLHGGPCTKDTPLLVHVYGAYGRDVDMRFRPEKRFLLEQGWALAYCHIRGGGERGLAWQRQARVEGKRRSVEDLQACLAHLFASGVSSPRRTVLTARSAGAVPVGALCNGRPDMMRAVTLQSPFLDVLATMEDPKLPLTLEDREEWGDPLGNPQHRLTIASYCPVCNITSQRYPSMLLTAYADDQRTPLAGVLKYAEKLKEAAKAGTFHPEPNIVVNVQPGANHGGPDDWEAVLEEVNAKSEAAMRGWAGRVRRAAPFEGRGRY</sequence>
<dbReference type="SUPFAM" id="SSF53474">
    <property type="entry name" value="alpha/beta-Hydrolases"/>
    <property type="match status" value="1"/>
</dbReference>
<evidence type="ECO:0000256" key="4">
    <source>
        <dbReference type="ARBA" id="ARBA00022825"/>
    </source>
</evidence>
<dbReference type="PRINTS" id="PR00862">
    <property type="entry name" value="PROLIGOPTASE"/>
</dbReference>
<dbReference type="EC" id="3.4.21.-" evidence="6"/>
<dbReference type="InterPro" id="IPR051543">
    <property type="entry name" value="Serine_Peptidase_S9A"/>
</dbReference>
<dbReference type="InterPro" id="IPR002470">
    <property type="entry name" value="Peptidase_S9A"/>
</dbReference>
<evidence type="ECO:0000313" key="9">
    <source>
        <dbReference type="Ensembl" id="ENSHCOP00000017127.1"/>
    </source>
</evidence>
<protein>
    <recommendedName>
        <fullName evidence="6">Prolyl endopeptidase</fullName>
        <ecNumber evidence="6">3.4.21.-</ecNumber>
    </recommendedName>
</protein>
<dbReference type="GO" id="GO:0006508">
    <property type="term" value="P:proteolysis"/>
    <property type="evidence" value="ECO:0007669"/>
    <property type="project" value="UniProtKB-KW"/>
</dbReference>
<evidence type="ECO:0000256" key="3">
    <source>
        <dbReference type="ARBA" id="ARBA00022801"/>
    </source>
</evidence>
<evidence type="ECO:0000256" key="5">
    <source>
        <dbReference type="ARBA" id="ARBA00045448"/>
    </source>
</evidence>
<name>A0A3Q2YU44_HIPCM</name>
<evidence type="ECO:0000313" key="10">
    <source>
        <dbReference type="Proteomes" id="UP000264820"/>
    </source>
</evidence>
<evidence type="ECO:0000256" key="1">
    <source>
        <dbReference type="ARBA" id="ARBA00005228"/>
    </source>
</evidence>
<dbReference type="Gene3D" id="2.130.10.120">
    <property type="entry name" value="Prolyl oligopeptidase, N-terminal domain"/>
    <property type="match status" value="1"/>
</dbReference>
<dbReference type="GO" id="GO:0004252">
    <property type="term" value="F:serine-type endopeptidase activity"/>
    <property type="evidence" value="ECO:0007669"/>
    <property type="project" value="UniProtKB-UniRule"/>
</dbReference>
<comment type="function">
    <text evidence="5">Serine peptidase whose precise substrate specificity remains unclear. Does not cleave peptides after a arginine or lysine residue. Regulates trans-Golgi network morphology and sorting by regulating the membrane binding of the AP-1 complex. May play a role in the regulation of synaptic vesicle exocytosis.</text>
</comment>
<reference evidence="9" key="2">
    <citation type="submission" date="2025-09" db="UniProtKB">
        <authorList>
            <consortium name="Ensembl"/>
        </authorList>
    </citation>
    <scope>IDENTIFICATION</scope>
</reference>
<dbReference type="Proteomes" id="UP000264820">
    <property type="component" value="Unplaced"/>
</dbReference>
<evidence type="ECO:0000259" key="8">
    <source>
        <dbReference type="Pfam" id="PF02897"/>
    </source>
</evidence>
<feature type="domain" description="Peptidase S9 prolyl oligopeptidase catalytic" evidence="7">
    <location>
        <begin position="422"/>
        <end position="621"/>
    </location>
</feature>
<evidence type="ECO:0000259" key="7">
    <source>
        <dbReference type="Pfam" id="PF00326"/>
    </source>
</evidence>
<proteinExistence type="inferred from homology"/>
<dbReference type="Pfam" id="PF02897">
    <property type="entry name" value="Peptidase_S9_N"/>
    <property type="match status" value="1"/>
</dbReference>
<dbReference type="STRING" id="109280.ENSHCOP00000017127"/>
<dbReference type="Gene3D" id="3.40.50.1820">
    <property type="entry name" value="alpha/beta hydrolase"/>
    <property type="match status" value="1"/>
</dbReference>
<dbReference type="Ensembl" id="ENSHCOT00000025405.1">
    <property type="protein sequence ID" value="ENSHCOP00000017127.1"/>
    <property type="gene ID" value="ENSHCOG00000021045.1"/>
</dbReference>
<dbReference type="AlphaFoldDB" id="A0A3Q2YU44"/>